<organism evidence="7 8">
    <name type="scientific">Hypnocyclicus thermotrophus</name>
    <dbReference type="NCBI Taxonomy" id="1627895"/>
    <lineage>
        <taxon>Bacteria</taxon>
        <taxon>Fusobacteriati</taxon>
        <taxon>Fusobacteriota</taxon>
        <taxon>Fusobacteriia</taxon>
        <taxon>Fusobacteriales</taxon>
        <taxon>Fusobacteriaceae</taxon>
        <taxon>Hypnocyclicus</taxon>
    </lineage>
</organism>
<proteinExistence type="inferred from homology"/>
<comment type="caution">
    <text evidence="7">The sequence shown here is derived from an EMBL/GenBank/DDBJ whole genome shotgun (WGS) entry which is preliminary data.</text>
</comment>
<sequence>MKLVFLDAISLGNDIDLSIFNKFGEFKYYKTTSKEELFDRIKDVEVIITNKIYFGKEELKQAKKLKLIAITATGYNNVDLEEARKRNIKVCNVKGYSTNSVAQLTLTYILALATNICKYDKSVKEGEWSQSPIFTLLKYPMFDITDKTLGIIGYGEIGKKVEELAKNIGMKVLIAKRPGVNYEDDFRTEFKELIKNSDFITLHCPLSKDTKHLISYKEFDMMKSTSFLINIARGPVVDELALYKALKEKKIAGAAIDVMDSEPPKKENPLLKLDNILITPHIAWASIESRIKLINGVVKNIEDFINNKLINL</sequence>
<dbReference type="EMBL" id="SOBG01000001">
    <property type="protein sequence ID" value="TDT72220.1"/>
    <property type="molecule type" value="Genomic_DNA"/>
</dbReference>
<dbReference type="SUPFAM" id="SSF52283">
    <property type="entry name" value="Formate/glycerate dehydrogenase catalytic domain-like"/>
    <property type="match status" value="1"/>
</dbReference>
<dbReference type="RefSeq" id="WP_134111752.1">
    <property type="nucleotide sequence ID" value="NZ_SOBG01000001.1"/>
</dbReference>
<dbReference type="SUPFAM" id="SSF51735">
    <property type="entry name" value="NAD(P)-binding Rossmann-fold domains"/>
    <property type="match status" value="1"/>
</dbReference>
<evidence type="ECO:0000256" key="2">
    <source>
        <dbReference type="ARBA" id="ARBA00023002"/>
    </source>
</evidence>
<dbReference type="InterPro" id="IPR006140">
    <property type="entry name" value="D-isomer_DH_NAD-bd"/>
</dbReference>
<dbReference type="Pfam" id="PF02826">
    <property type="entry name" value="2-Hacid_dh_C"/>
    <property type="match status" value="1"/>
</dbReference>
<evidence type="ECO:0000259" key="5">
    <source>
        <dbReference type="Pfam" id="PF00389"/>
    </source>
</evidence>
<dbReference type="Proteomes" id="UP000294678">
    <property type="component" value="Unassembled WGS sequence"/>
</dbReference>
<evidence type="ECO:0000256" key="4">
    <source>
        <dbReference type="RuleBase" id="RU003719"/>
    </source>
</evidence>
<feature type="domain" description="D-isomer specific 2-hydroxyacid dehydrogenase NAD-binding" evidence="6">
    <location>
        <begin position="107"/>
        <end position="283"/>
    </location>
</feature>
<dbReference type="GO" id="GO:0051287">
    <property type="term" value="F:NAD binding"/>
    <property type="evidence" value="ECO:0007669"/>
    <property type="project" value="InterPro"/>
</dbReference>
<dbReference type="Gene3D" id="3.40.50.720">
    <property type="entry name" value="NAD(P)-binding Rossmann-like Domain"/>
    <property type="match status" value="2"/>
</dbReference>
<dbReference type="PROSITE" id="PS00671">
    <property type="entry name" value="D_2_HYDROXYACID_DH_3"/>
    <property type="match status" value="1"/>
</dbReference>
<dbReference type="FunFam" id="3.40.50.720:FF:000203">
    <property type="entry name" value="D-3-phosphoglycerate dehydrogenase (SerA)"/>
    <property type="match status" value="1"/>
</dbReference>
<dbReference type="PROSITE" id="PS00670">
    <property type="entry name" value="D_2_HYDROXYACID_DH_2"/>
    <property type="match status" value="1"/>
</dbReference>
<evidence type="ECO:0000259" key="6">
    <source>
        <dbReference type="Pfam" id="PF02826"/>
    </source>
</evidence>
<protein>
    <submittedName>
        <fullName evidence="7">Glycerate dehydrogenase</fullName>
    </submittedName>
</protein>
<reference evidence="7 8" key="1">
    <citation type="submission" date="2019-03" db="EMBL/GenBank/DDBJ databases">
        <title>Genomic Encyclopedia of Type Strains, Phase IV (KMG-IV): sequencing the most valuable type-strain genomes for metagenomic binning, comparative biology and taxonomic classification.</title>
        <authorList>
            <person name="Goeker M."/>
        </authorList>
    </citation>
    <scope>NUCLEOTIDE SEQUENCE [LARGE SCALE GENOMIC DNA]</scope>
    <source>
        <strain evidence="7 8">DSM 100055</strain>
    </source>
</reference>
<dbReference type="PANTHER" id="PTHR43761:SF1">
    <property type="entry name" value="D-ISOMER SPECIFIC 2-HYDROXYACID DEHYDROGENASE CATALYTIC DOMAIN-CONTAINING PROTEIN-RELATED"/>
    <property type="match status" value="1"/>
</dbReference>
<evidence type="ECO:0000256" key="1">
    <source>
        <dbReference type="ARBA" id="ARBA00005854"/>
    </source>
</evidence>
<dbReference type="Pfam" id="PF00389">
    <property type="entry name" value="2-Hacid_dh"/>
    <property type="match status" value="1"/>
</dbReference>
<dbReference type="InterPro" id="IPR050418">
    <property type="entry name" value="D-iso_2-hydroxyacid_DH_PdxB"/>
</dbReference>
<dbReference type="AlphaFoldDB" id="A0AA46I682"/>
<dbReference type="InterPro" id="IPR006139">
    <property type="entry name" value="D-isomer_2_OHA_DH_cat_dom"/>
</dbReference>
<accession>A0AA46I682</accession>
<feature type="domain" description="D-isomer specific 2-hydroxyacid dehydrogenase catalytic" evidence="5">
    <location>
        <begin position="13"/>
        <end position="308"/>
    </location>
</feature>
<gene>
    <name evidence="7" type="ORF">EV215_0007</name>
</gene>
<dbReference type="InterPro" id="IPR029753">
    <property type="entry name" value="D-isomer_DH_CS"/>
</dbReference>
<keyword evidence="8" id="KW-1185">Reference proteome</keyword>
<evidence type="ECO:0000313" key="7">
    <source>
        <dbReference type="EMBL" id="TDT72220.1"/>
    </source>
</evidence>
<evidence type="ECO:0000313" key="8">
    <source>
        <dbReference type="Proteomes" id="UP000294678"/>
    </source>
</evidence>
<dbReference type="PANTHER" id="PTHR43761">
    <property type="entry name" value="D-ISOMER SPECIFIC 2-HYDROXYACID DEHYDROGENASE FAMILY PROTEIN (AFU_ORTHOLOGUE AFUA_1G13630)"/>
    <property type="match status" value="1"/>
</dbReference>
<evidence type="ECO:0000256" key="3">
    <source>
        <dbReference type="ARBA" id="ARBA00023027"/>
    </source>
</evidence>
<keyword evidence="2 4" id="KW-0560">Oxidoreductase</keyword>
<dbReference type="GO" id="GO:0016616">
    <property type="term" value="F:oxidoreductase activity, acting on the CH-OH group of donors, NAD or NADP as acceptor"/>
    <property type="evidence" value="ECO:0007669"/>
    <property type="project" value="InterPro"/>
</dbReference>
<keyword evidence="3" id="KW-0520">NAD</keyword>
<name>A0AA46I682_9FUSO</name>
<dbReference type="InterPro" id="IPR036291">
    <property type="entry name" value="NAD(P)-bd_dom_sf"/>
</dbReference>
<comment type="similarity">
    <text evidence="1 4">Belongs to the D-isomer specific 2-hydroxyacid dehydrogenase family.</text>
</comment>
<dbReference type="CDD" id="cd12162">
    <property type="entry name" value="2-Hacid_dh_4"/>
    <property type="match status" value="1"/>
</dbReference>